<protein>
    <submittedName>
        <fullName evidence="2">Uncharacterized protein</fullName>
    </submittedName>
</protein>
<feature type="region of interest" description="Disordered" evidence="1">
    <location>
        <begin position="1"/>
        <end position="97"/>
    </location>
</feature>
<feature type="region of interest" description="Disordered" evidence="1">
    <location>
        <begin position="345"/>
        <end position="371"/>
    </location>
</feature>
<feature type="compositionally biased region" description="Low complexity" evidence="1">
    <location>
        <begin position="218"/>
        <end position="237"/>
    </location>
</feature>
<proteinExistence type="predicted"/>
<feature type="region of interest" description="Disordered" evidence="1">
    <location>
        <begin position="151"/>
        <end position="177"/>
    </location>
</feature>
<name>A0AAN7TGL0_9PEZI</name>
<feature type="region of interest" description="Disordered" evidence="1">
    <location>
        <begin position="218"/>
        <end position="282"/>
    </location>
</feature>
<sequence>MAPTPPTNNAAGERKKPAPRAAALRAHKIIDQLNERGATRRNSTTMLEDKALPGPAADEGTTKKPRASRTTKDGAVMKPTKKRACAPKKQEMLTPYDGMPADQAAALKRFDDKFNTSIRRENERTEARNRGFYDNLCDPIAPVNTGRLMAAKAGGKGKKRAHGEDSEMVVSSKKAKMTTTVTEAPATATMTSTIGCSANNVTPAVAAETGALKPCTTTMAADASTSSTDGAATAAGSGKRKRDGDDEPSSPQKAIKLTGDDVFGEGGEKSSDEDEEVAVKKTDYKTEAEMEKAVLESSVRILPAMQKILNKQDEMVANAIRNTRKRELEEEAEADDLENWVRQNLRKKAKDDDGNAITTSPAPEASTIPVVKPTVRCPIDPSYQPPRAVVEKSVKATVADDSALKRPSKGSAAFRLGLAKPVVSAMHQGDTIRPQGYREGMTAYEMMVMLAKEKEEKATAEKQKAELEAGWTEENKAFAEQVRSAKQKNEEKVRRRQEALRKIREPKTNGGKQ</sequence>
<accession>A0AAN7TGL0</accession>
<feature type="region of interest" description="Disordered" evidence="1">
    <location>
        <begin position="472"/>
        <end position="513"/>
    </location>
</feature>
<reference evidence="2" key="1">
    <citation type="submission" date="2023-08" db="EMBL/GenBank/DDBJ databases">
        <title>Black Yeasts Isolated from many extreme environments.</title>
        <authorList>
            <person name="Coleine C."/>
            <person name="Stajich J.E."/>
            <person name="Selbmann L."/>
        </authorList>
    </citation>
    <scope>NUCLEOTIDE SEQUENCE</scope>
    <source>
        <strain evidence="2">CCFEE 5401</strain>
    </source>
</reference>
<comment type="caution">
    <text evidence="2">The sequence shown here is derived from an EMBL/GenBank/DDBJ whole genome shotgun (WGS) entry which is preliminary data.</text>
</comment>
<evidence type="ECO:0000313" key="3">
    <source>
        <dbReference type="Proteomes" id="UP001310890"/>
    </source>
</evidence>
<feature type="compositionally biased region" description="Basic and acidic residues" evidence="1">
    <location>
        <begin position="487"/>
        <end position="507"/>
    </location>
</feature>
<organism evidence="2 3">
    <name type="scientific">Meristemomyces frigidus</name>
    <dbReference type="NCBI Taxonomy" id="1508187"/>
    <lineage>
        <taxon>Eukaryota</taxon>
        <taxon>Fungi</taxon>
        <taxon>Dikarya</taxon>
        <taxon>Ascomycota</taxon>
        <taxon>Pezizomycotina</taxon>
        <taxon>Dothideomycetes</taxon>
        <taxon>Dothideomycetidae</taxon>
        <taxon>Mycosphaerellales</taxon>
        <taxon>Teratosphaeriaceae</taxon>
        <taxon>Meristemomyces</taxon>
    </lineage>
</organism>
<dbReference type="AlphaFoldDB" id="A0AAN7TGL0"/>
<evidence type="ECO:0000256" key="1">
    <source>
        <dbReference type="SAM" id="MobiDB-lite"/>
    </source>
</evidence>
<feature type="compositionally biased region" description="Basic and acidic residues" evidence="1">
    <location>
        <begin position="28"/>
        <end position="38"/>
    </location>
</feature>
<dbReference type="Proteomes" id="UP001310890">
    <property type="component" value="Unassembled WGS sequence"/>
</dbReference>
<evidence type="ECO:0000313" key="2">
    <source>
        <dbReference type="EMBL" id="KAK5115457.1"/>
    </source>
</evidence>
<dbReference type="EMBL" id="JAVRRL010000012">
    <property type="protein sequence ID" value="KAK5115457.1"/>
    <property type="molecule type" value="Genomic_DNA"/>
</dbReference>
<gene>
    <name evidence="2" type="ORF">LTR62_001116</name>
</gene>